<reference evidence="1 2" key="2">
    <citation type="submission" date="2018-11" db="EMBL/GenBank/DDBJ databases">
        <authorList>
            <consortium name="Pathogen Informatics"/>
        </authorList>
    </citation>
    <scope>NUCLEOTIDE SEQUENCE [LARGE SCALE GENOMIC DNA]</scope>
    <source>
        <strain evidence="1">Dakar</strain>
        <strain evidence="2">Dakar, Senegal</strain>
    </source>
</reference>
<dbReference type="EMBL" id="UZAK01005208">
    <property type="protein sequence ID" value="VDO86895.1"/>
    <property type="molecule type" value="Genomic_DNA"/>
</dbReference>
<gene>
    <name evidence="1" type="ORF">SCUD_LOCUS4147</name>
</gene>
<dbReference type="WBParaSite" id="SCUD_0000414701-mRNA-1">
    <property type="protein sequence ID" value="SCUD_0000414701-mRNA-1"/>
    <property type="gene ID" value="SCUD_0000414701"/>
</dbReference>
<keyword evidence="2" id="KW-1185">Reference proteome</keyword>
<reference evidence="3" key="1">
    <citation type="submission" date="2016-06" db="UniProtKB">
        <authorList>
            <consortium name="WormBaseParasite"/>
        </authorList>
    </citation>
    <scope>IDENTIFICATION</scope>
</reference>
<proteinExistence type="predicted"/>
<evidence type="ECO:0000313" key="3">
    <source>
        <dbReference type="WBParaSite" id="SCUD_0000414701-mRNA-1"/>
    </source>
</evidence>
<protein>
    <submittedName>
        <fullName evidence="1 3">Uncharacterized protein</fullName>
    </submittedName>
</protein>
<dbReference type="AlphaFoldDB" id="A0A183JN62"/>
<dbReference type="Proteomes" id="UP000279833">
    <property type="component" value="Unassembled WGS sequence"/>
</dbReference>
<accession>A0A183JN62</accession>
<organism evidence="3">
    <name type="scientific">Schistosoma curassoni</name>
    <dbReference type="NCBI Taxonomy" id="6186"/>
    <lineage>
        <taxon>Eukaryota</taxon>
        <taxon>Metazoa</taxon>
        <taxon>Spiralia</taxon>
        <taxon>Lophotrochozoa</taxon>
        <taxon>Platyhelminthes</taxon>
        <taxon>Trematoda</taxon>
        <taxon>Digenea</taxon>
        <taxon>Strigeidida</taxon>
        <taxon>Schistosomatoidea</taxon>
        <taxon>Schistosomatidae</taxon>
        <taxon>Schistosoma</taxon>
    </lineage>
</organism>
<evidence type="ECO:0000313" key="1">
    <source>
        <dbReference type="EMBL" id="VDO86895.1"/>
    </source>
</evidence>
<evidence type="ECO:0000313" key="2">
    <source>
        <dbReference type="Proteomes" id="UP000279833"/>
    </source>
</evidence>
<sequence length="34" mass="4021">MSAVFAHKLNIVSIWNYRQILSLLALMVKWIVFD</sequence>
<name>A0A183JN62_9TREM</name>